<dbReference type="GO" id="GO:0016787">
    <property type="term" value="F:hydrolase activity"/>
    <property type="evidence" value="ECO:0007669"/>
    <property type="project" value="UniProtKB-KW"/>
</dbReference>
<dbReference type="PANTHER" id="PTHR35046:SF9">
    <property type="entry name" value="RNA-DIRECTED DNA POLYMERASE"/>
    <property type="match status" value="1"/>
</dbReference>
<dbReference type="GO" id="GO:0004519">
    <property type="term" value="F:endonuclease activity"/>
    <property type="evidence" value="ECO:0007669"/>
    <property type="project" value="UniProtKB-KW"/>
</dbReference>
<dbReference type="Gene3D" id="3.30.420.10">
    <property type="entry name" value="Ribonuclease H-like superfamily/Ribonuclease H"/>
    <property type="match status" value="1"/>
</dbReference>
<evidence type="ECO:0000259" key="1">
    <source>
        <dbReference type="Pfam" id="PF07727"/>
    </source>
</evidence>
<name>A0A699GKW9_TANCI</name>
<organism evidence="2">
    <name type="scientific">Tanacetum cinerariifolium</name>
    <name type="common">Dalmatian daisy</name>
    <name type="synonym">Chrysanthemum cinerariifolium</name>
    <dbReference type="NCBI Taxonomy" id="118510"/>
    <lineage>
        <taxon>Eukaryota</taxon>
        <taxon>Viridiplantae</taxon>
        <taxon>Streptophyta</taxon>
        <taxon>Embryophyta</taxon>
        <taxon>Tracheophyta</taxon>
        <taxon>Spermatophyta</taxon>
        <taxon>Magnoliopsida</taxon>
        <taxon>eudicotyledons</taxon>
        <taxon>Gunneridae</taxon>
        <taxon>Pentapetalae</taxon>
        <taxon>asterids</taxon>
        <taxon>campanulids</taxon>
        <taxon>Asterales</taxon>
        <taxon>Asteraceae</taxon>
        <taxon>Asteroideae</taxon>
        <taxon>Anthemideae</taxon>
        <taxon>Anthemidinae</taxon>
        <taxon>Tanacetum</taxon>
    </lineage>
</organism>
<feature type="domain" description="Reverse transcriptase Ty1/copia-type" evidence="1">
    <location>
        <begin position="124"/>
        <end position="200"/>
    </location>
</feature>
<dbReference type="InterPro" id="IPR043502">
    <property type="entry name" value="DNA/RNA_pol_sf"/>
</dbReference>
<dbReference type="EMBL" id="BKCJ010007982">
    <property type="protein sequence ID" value="GEU79959.1"/>
    <property type="molecule type" value="Genomic_DNA"/>
</dbReference>
<accession>A0A699GKW9</accession>
<dbReference type="GO" id="GO:0003676">
    <property type="term" value="F:nucleic acid binding"/>
    <property type="evidence" value="ECO:0007669"/>
    <property type="project" value="InterPro"/>
</dbReference>
<comment type="caution">
    <text evidence="2">The sequence shown here is derived from an EMBL/GenBank/DDBJ whole genome shotgun (WGS) entry which is preliminary data.</text>
</comment>
<gene>
    <name evidence="2" type="ORF">Tci_051937</name>
</gene>
<dbReference type="GO" id="GO:0003964">
    <property type="term" value="F:RNA-directed DNA polymerase activity"/>
    <property type="evidence" value="ECO:0007669"/>
    <property type="project" value="UniProtKB-KW"/>
</dbReference>
<evidence type="ECO:0000313" key="2">
    <source>
        <dbReference type="EMBL" id="GEU79959.1"/>
    </source>
</evidence>
<dbReference type="PANTHER" id="PTHR35046">
    <property type="entry name" value="ZINC KNUCKLE (CCHC-TYPE) FAMILY PROTEIN"/>
    <property type="match status" value="1"/>
</dbReference>
<keyword evidence="2" id="KW-0548">Nucleotidyltransferase</keyword>
<sequence>MFYDKKYFEIKKKELLIKNECLLEQIISQDITCSDMHSYDDLVKYSEKEQSYIDEYSRTRDSNSDSWNYQFRTHAKPIFIYTIYSTNQERLGILFQPMFNEYLSPSVVSRMPPVIALILADITEAIRIFIASAANKNMIVYQMDVKTAFLNDVLRKDVYLSQPKGFVDLDHPNHMYRLKKALYGLKQALRACLDTWRHYLLANEFILFLDHEALKYNNGQHKFKPRHAKWVKFIQAFSFSIVHKVKSQNQVVDALSRRHSLVITMKVNTKGFESFRDLYQDDPNFKEALSKCDVGTLQQFSKHDGFLFKGVRVCIPLSSLRESVIVESHVGGLVGHLGSLIRDHLKLWDLTLPQAEFTYNWSRNHTTGKTSFEIVNGCNPITPLGLVQVMVTELLDMDADEQLKRLKSKDEEDSWTSIS</sequence>
<dbReference type="InterPro" id="IPR013103">
    <property type="entry name" value="RVT_2"/>
</dbReference>
<keyword evidence="2" id="KW-0808">Transferase</keyword>
<dbReference type="SUPFAM" id="SSF56672">
    <property type="entry name" value="DNA/RNA polymerases"/>
    <property type="match status" value="1"/>
</dbReference>
<dbReference type="AlphaFoldDB" id="A0A699GKW9"/>
<dbReference type="Pfam" id="PF07727">
    <property type="entry name" value="RVT_2"/>
    <property type="match status" value="1"/>
</dbReference>
<dbReference type="InterPro" id="IPR036397">
    <property type="entry name" value="RNaseH_sf"/>
</dbReference>
<reference evidence="2" key="1">
    <citation type="journal article" date="2019" name="Sci. Rep.">
        <title>Draft genome of Tanacetum cinerariifolium, the natural source of mosquito coil.</title>
        <authorList>
            <person name="Yamashiro T."/>
            <person name="Shiraishi A."/>
            <person name="Satake H."/>
            <person name="Nakayama K."/>
        </authorList>
    </citation>
    <scope>NUCLEOTIDE SEQUENCE</scope>
</reference>
<proteinExistence type="predicted"/>
<protein>
    <submittedName>
        <fullName evidence="2">Reverse transcriptase domain-containing protein</fullName>
    </submittedName>
</protein>
<keyword evidence="2" id="KW-0695">RNA-directed DNA polymerase</keyword>